<dbReference type="Gene3D" id="1.50.10.20">
    <property type="match status" value="1"/>
</dbReference>
<dbReference type="SMART" id="SM01419">
    <property type="entry name" value="Thiol-ester_cl"/>
    <property type="match status" value="1"/>
</dbReference>
<dbReference type="GO" id="GO:0005615">
    <property type="term" value="C:extracellular space"/>
    <property type="evidence" value="ECO:0007669"/>
    <property type="project" value="InterPro"/>
</dbReference>
<name>A0A8C8SVQ3_9SAUR</name>
<evidence type="ECO:0000256" key="4">
    <source>
        <dbReference type="SAM" id="MobiDB-lite"/>
    </source>
</evidence>
<dbReference type="SUPFAM" id="SSF47686">
    <property type="entry name" value="Anaphylotoxins (complement system)"/>
    <property type="match status" value="1"/>
</dbReference>
<dbReference type="SUPFAM" id="SSF48239">
    <property type="entry name" value="Terpenoid cyclases/Protein prenyltransferases"/>
    <property type="match status" value="1"/>
</dbReference>
<dbReference type="SMART" id="SM00643">
    <property type="entry name" value="C345C"/>
    <property type="match status" value="1"/>
</dbReference>
<dbReference type="SUPFAM" id="SSF50242">
    <property type="entry name" value="TIMP-like"/>
    <property type="match status" value="1"/>
</dbReference>
<dbReference type="Gene3D" id="1.20.91.20">
    <property type="entry name" value="Anaphylotoxins (complement system)"/>
    <property type="match status" value="1"/>
</dbReference>
<dbReference type="InterPro" id="IPR008930">
    <property type="entry name" value="Terpenoid_cyclase/PrenylTrfase"/>
</dbReference>
<feature type="domain" description="NTR" evidence="6">
    <location>
        <begin position="1408"/>
        <end position="1556"/>
    </location>
</feature>
<evidence type="ECO:0008006" key="9">
    <source>
        <dbReference type="Google" id="ProtNLM"/>
    </source>
</evidence>
<dbReference type="SMART" id="SM01359">
    <property type="entry name" value="A2M_N_2"/>
    <property type="match status" value="1"/>
</dbReference>
<dbReference type="InterPro" id="IPR011626">
    <property type="entry name" value="Alpha-macroglobulin_TED"/>
</dbReference>
<evidence type="ECO:0000256" key="2">
    <source>
        <dbReference type="ARBA" id="ARBA00022525"/>
    </source>
</evidence>
<dbReference type="InterPro" id="IPR036595">
    <property type="entry name" value="A-macroglobulin_rcpt-bd_sf"/>
</dbReference>
<evidence type="ECO:0000256" key="1">
    <source>
        <dbReference type="ARBA" id="ARBA00004613"/>
    </source>
</evidence>
<dbReference type="InterPro" id="IPR018081">
    <property type="entry name" value="Anaphylatoxin_comp_syst"/>
</dbReference>
<dbReference type="Pfam" id="PF01759">
    <property type="entry name" value="NTR"/>
    <property type="match status" value="1"/>
</dbReference>
<accession>A0A8C8SVQ3</accession>
<dbReference type="Gene3D" id="6.20.50.160">
    <property type="match status" value="1"/>
</dbReference>
<dbReference type="PANTHER" id="PTHR11412:SF81">
    <property type="entry name" value="COMPLEMENT C3"/>
    <property type="match status" value="1"/>
</dbReference>
<dbReference type="SUPFAM" id="SSF49410">
    <property type="entry name" value="Alpha-macroglobulin receptor domain"/>
    <property type="match status" value="1"/>
</dbReference>
<feature type="region of interest" description="Disordered" evidence="4">
    <location>
        <begin position="594"/>
        <end position="614"/>
    </location>
</feature>
<feature type="domain" description="Anaphylatoxin-like" evidence="5">
    <location>
        <begin position="637"/>
        <end position="672"/>
    </location>
</feature>
<protein>
    <recommendedName>
        <fullName evidence="9">Anaphylatoxin-like domain-containing protein</fullName>
    </recommendedName>
</protein>
<dbReference type="SMART" id="SM01361">
    <property type="entry name" value="A2M_recep"/>
    <property type="match status" value="1"/>
</dbReference>
<dbReference type="InterPro" id="IPR013783">
    <property type="entry name" value="Ig-like_fold"/>
</dbReference>
<dbReference type="Gene3D" id="2.40.50.120">
    <property type="match status" value="1"/>
</dbReference>
<dbReference type="Pfam" id="PF07703">
    <property type="entry name" value="A2M_BRD"/>
    <property type="match status" value="1"/>
</dbReference>
<dbReference type="InterPro" id="IPR011625">
    <property type="entry name" value="A2M_N_BRD"/>
</dbReference>
<dbReference type="InterPro" id="IPR050473">
    <property type="entry name" value="A2M/Complement_sys"/>
</dbReference>
<dbReference type="InterPro" id="IPR001134">
    <property type="entry name" value="Netrin_domain"/>
</dbReference>
<evidence type="ECO:0000313" key="7">
    <source>
        <dbReference type="Ensembl" id="ENSPCEP00000024431.1"/>
    </source>
</evidence>
<dbReference type="Gene3D" id="1.20.50.70">
    <property type="match status" value="1"/>
</dbReference>
<dbReference type="CDD" id="cd00017">
    <property type="entry name" value="ANATO"/>
    <property type="match status" value="1"/>
</dbReference>
<dbReference type="Gene3D" id="2.60.40.1940">
    <property type="match status" value="1"/>
</dbReference>
<comment type="subcellular location">
    <subcellularLocation>
        <location evidence="1">Secreted</location>
    </subcellularLocation>
</comment>
<dbReference type="SMART" id="SM01360">
    <property type="entry name" value="A2M"/>
    <property type="match status" value="1"/>
</dbReference>
<dbReference type="Pfam" id="PF07678">
    <property type="entry name" value="TED_complement"/>
    <property type="match status" value="1"/>
</dbReference>
<dbReference type="Pfam" id="PF17791">
    <property type="entry name" value="MG3"/>
    <property type="match status" value="1"/>
</dbReference>
<dbReference type="CDD" id="cd02896">
    <property type="entry name" value="complement_C3_C4_C5"/>
    <property type="match status" value="1"/>
</dbReference>
<dbReference type="SMART" id="SM00104">
    <property type="entry name" value="ANATO"/>
    <property type="match status" value="1"/>
</dbReference>
<proteinExistence type="predicted"/>
<dbReference type="FunFam" id="2.60.40.10:FF:001013">
    <property type="entry name" value="Complement C3"/>
    <property type="match status" value="1"/>
</dbReference>
<dbReference type="PROSITE" id="PS01178">
    <property type="entry name" value="ANAPHYLATOXIN_2"/>
    <property type="match status" value="1"/>
</dbReference>
<dbReference type="FunFam" id="2.60.40.10:FF:000155">
    <property type="entry name" value="complement C3 isoform X1"/>
    <property type="match status" value="1"/>
</dbReference>
<organism evidence="7 8">
    <name type="scientific">Pelusios castaneus</name>
    <name type="common">West African mud turtle</name>
    <dbReference type="NCBI Taxonomy" id="367368"/>
    <lineage>
        <taxon>Eukaryota</taxon>
        <taxon>Metazoa</taxon>
        <taxon>Chordata</taxon>
        <taxon>Craniata</taxon>
        <taxon>Vertebrata</taxon>
        <taxon>Euteleostomi</taxon>
        <taxon>Archelosauria</taxon>
        <taxon>Testudinata</taxon>
        <taxon>Testudines</taxon>
        <taxon>Pleurodira</taxon>
        <taxon>Pelomedusidae</taxon>
        <taxon>Pelusios</taxon>
    </lineage>
</organism>
<dbReference type="PANTHER" id="PTHR11412">
    <property type="entry name" value="MACROGLOBULIN / COMPLEMENT"/>
    <property type="match status" value="1"/>
</dbReference>
<sequence length="1558" mass="174935">PKYLAFSYSLILLLNQQFKKMQLINKYFPIHRYTLITPSVLRVQSEEKIVVEAHGLSTPIVVTVTVMDFTLRRLLDEVKTNLNPANGMMNTATIKVEMEKDPKVNQYVVIRAQSTHFTLEKVVLVLLHSDYVFIQTDKTIYTPGSTGTEFHCWVVVLFFLFILSSSSLGTWKFVAKSVDSPQQTFSTQFDVKEYVLPSFEVTLEPSKKFFYIDGDEDFRVTVSASFLYGKKVEGMAFVLFGVKVNNDKKSVRGSLQRIQVTPVLERNWPEIISLFLFCDSSAGRDIMEAERDGINIVTSPYQIHFTKTPKYFKPGMPFELMVYVTNPDGSPAPHVPVVAEGFKSSAATKGDGTAKLVLNMPGDRASIPIAVKTAQRNLPENRQASKSMVAEAYQTQGDWKNYLHLTVFATEFKPNNNLLVNFNLKSDNPAVLNQIRYFTYLILNKGKIVHAGRQARQAGQILVTMSLPITPDLLPSFRIVAYCLLGEEEIVADAVWVDIQDTCIGTLAVKVAPNNGPYTPGDRVGIKVEGDAGAHVSLVALDKGVYVQSKQYRITQTKIWETIEESDVGCGHGSGKDGLGVFVDAGLALASNRKISTPPRTDPKCPQPAKRRHRSPQFIELKSNKAVHHQDQALQKCCEDGMSETPLGHSCVKRAESILRADECKQTFLNCCNAFKTAWDRRKRGLHLELARSDLNKGFLSDETVISRSQFPESQFWRLEHLYEAANEPCILYSFTSAGICVADPYEIRVMKKFFIDLQLPYSIVRNEQVEIRAILYNYQDRDIKVQVTPMYNPAFCSTSSSTVTYQQILTVKAMSFQAVPLVLVPLQLGVHDIEVKAIVSDRSLEDGVKKQLKVVVGVRWISGRILLWFFFPFPGGVHVVKVGAVNPDDMVPNTELETRVNIQGKSLQNLIDGGNMRHLIVRPSGNGEENVMSMSLTVTATHYLDATRQWEQIGVDRRMEALLLIMQGYTQQISYKKPDHSYAAFQLRPASTWLTAYVGRVLTMASELVTFNNPMLCDTVKWLILVKQKPSGVFHEDAPVIHQEMMGGYKGAEPDVSLTAFVLIAMVGVKDFCKDQVNNLEGSINRAAEYLAKEYHSLTRPYTVALTSYALVLVGKLHNGNVLTKASKDGNHWEEQGSRNIGIEGTSYALLALLRLKEFQLAEPVVTWLVEQKYYGGGFGSTQATFIMFQALAQYQTDAQLHKGLNLDVSISTRGRVYDFKRRISHENTLVSTTIQVPTFLKAQGIGTAGVTVISTYKVKLPEDESRCKKFDLKVSLEETQLGKPVILLLNTQYLGDSDASLPILDISMLTGFFPDVEDLFLFPLFFPSLSFHQFFVVRSSDHSIPHLVFSLFHPCYENNAFIFFSLQVSQRTEHCLTFKAHQFVQVTLIQPASVTIYDYDSTDDRCTKFYHLSKKNGLLSKICHGDVCLCAEGTYSGPVSAHTAAGASEPGQFPVMLVGMFTGSWTEAYPKGTNLTFESPMNCRESLRLKLNKDYLIWGPRSDMWAMKSSVSHVFSSDTWIEKWPTEEECRELHFQSLCQELAEFSETMIMFGCLV</sequence>
<dbReference type="Proteomes" id="UP000694393">
    <property type="component" value="Unplaced"/>
</dbReference>
<dbReference type="PROSITE" id="PS50189">
    <property type="entry name" value="NTR"/>
    <property type="match status" value="1"/>
</dbReference>
<dbReference type="Pfam" id="PF07677">
    <property type="entry name" value="A2M_recep"/>
    <property type="match status" value="1"/>
</dbReference>
<dbReference type="Pfam" id="PF17790">
    <property type="entry name" value="MG1"/>
    <property type="match status" value="1"/>
</dbReference>
<dbReference type="InterPro" id="IPR008993">
    <property type="entry name" value="TIMP-like_OB-fold"/>
</dbReference>
<keyword evidence="2" id="KW-0964">Secreted</keyword>
<reference evidence="7" key="1">
    <citation type="submission" date="2025-08" db="UniProtKB">
        <authorList>
            <consortium name="Ensembl"/>
        </authorList>
    </citation>
    <scope>IDENTIFICATION</scope>
</reference>
<dbReference type="InterPro" id="IPR000020">
    <property type="entry name" value="Anaphylatoxin/fibulin"/>
</dbReference>
<evidence type="ECO:0000256" key="3">
    <source>
        <dbReference type="ARBA" id="ARBA00023157"/>
    </source>
</evidence>
<evidence type="ECO:0000259" key="5">
    <source>
        <dbReference type="PROSITE" id="PS01178"/>
    </source>
</evidence>
<dbReference type="InterPro" id="IPR001599">
    <property type="entry name" value="Macroglobln_a2"/>
</dbReference>
<dbReference type="Gene3D" id="2.60.40.10">
    <property type="entry name" value="Immunoglobulins"/>
    <property type="match status" value="2"/>
</dbReference>
<dbReference type="Pfam" id="PF17789">
    <property type="entry name" value="MG4"/>
    <property type="match status" value="1"/>
</dbReference>
<dbReference type="InterPro" id="IPR041425">
    <property type="entry name" value="C3/4/5_MG1"/>
</dbReference>
<evidence type="ECO:0000259" key="6">
    <source>
        <dbReference type="PROSITE" id="PS50189"/>
    </source>
</evidence>
<dbReference type="InterPro" id="IPR040839">
    <property type="entry name" value="MG4"/>
</dbReference>
<dbReference type="Pfam" id="PF01821">
    <property type="entry name" value="ANATO"/>
    <property type="match status" value="1"/>
</dbReference>
<dbReference type="Ensembl" id="ENSPCET00000025245.1">
    <property type="protein sequence ID" value="ENSPCEP00000024431.1"/>
    <property type="gene ID" value="ENSPCEG00000018193.1"/>
</dbReference>
<dbReference type="Gene3D" id="2.60.120.1540">
    <property type="match status" value="1"/>
</dbReference>
<dbReference type="Gene3D" id="2.60.40.1930">
    <property type="match status" value="2"/>
</dbReference>
<evidence type="ECO:0000313" key="8">
    <source>
        <dbReference type="Proteomes" id="UP000694393"/>
    </source>
</evidence>
<dbReference type="GO" id="GO:0004866">
    <property type="term" value="F:endopeptidase inhibitor activity"/>
    <property type="evidence" value="ECO:0007669"/>
    <property type="project" value="InterPro"/>
</dbReference>
<dbReference type="Gene3D" id="2.60.40.690">
    <property type="entry name" value="Alpha-macroglobulin, receptor-binding domain"/>
    <property type="match status" value="1"/>
</dbReference>
<dbReference type="InterPro" id="IPR009048">
    <property type="entry name" value="A-macroglobulin_rcpt-bd"/>
</dbReference>
<dbReference type="InterPro" id="IPR018933">
    <property type="entry name" value="Netrin_module_non-TIMP"/>
</dbReference>
<dbReference type="Pfam" id="PF00207">
    <property type="entry name" value="A2M"/>
    <property type="match status" value="1"/>
</dbReference>
<reference evidence="7" key="2">
    <citation type="submission" date="2025-09" db="UniProtKB">
        <authorList>
            <consortium name="Ensembl"/>
        </authorList>
    </citation>
    <scope>IDENTIFICATION</scope>
</reference>
<dbReference type="InterPro" id="IPR047565">
    <property type="entry name" value="Alpha-macroglob_thiol-ester_cl"/>
</dbReference>
<dbReference type="InterPro" id="IPR041555">
    <property type="entry name" value="MG3"/>
</dbReference>
<keyword evidence="3" id="KW-1015">Disulfide bond</keyword>
<keyword evidence="8" id="KW-1185">Reference proteome</keyword>